<feature type="domain" description="YaiO beta-barrel" evidence="1">
    <location>
        <begin position="12"/>
        <end position="167"/>
    </location>
</feature>
<organism evidence="2 3">
    <name type="scientific">Prevotella herbatica</name>
    <dbReference type="NCBI Taxonomy" id="2801997"/>
    <lineage>
        <taxon>Bacteria</taxon>
        <taxon>Pseudomonadati</taxon>
        <taxon>Bacteroidota</taxon>
        <taxon>Bacteroidia</taxon>
        <taxon>Bacteroidales</taxon>
        <taxon>Prevotellaceae</taxon>
        <taxon>Prevotella</taxon>
    </lineage>
</organism>
<dbReference type="NCBIfam" id="TIGR04390">
    <property type="entry name" value="OMP_YaiO_dom"/>
    <property type="match status" value="1"/>
</dbReference>
<dbReference type="Pfam" id="PF19413">
    <property type="entry name" value="YaiO"/>
    <property type="match status" value="1"/>
</dbReference>
<proteinExistence type="predicted"/>
<protein>
    <recommendedName>
        <fullName evidence="1">YaiO beta-barrel domain-containing protein</fullName>
    </recommendedName>
</protein>
<dbReference type="Proteomes" id="UP001319045">
    <property type="component" value="Chromosome"/>
</dbReference>
<evidence type="ECO:0000313" key="2">
    <source>
        <dbReference type="EMBL" id="BCS85760.1"/>
    </source>
</evidence>
<dbReference type="EMBL" id="AP024484">
    <property type="protein sequence ID" value="BCS85760.1"/>
    <property type="molecule type" value="Genomic_DNA"/>
</dbReference>
<gene>
    <name evidence="2" type="ORF">prwr041_16530</name>
</gene>
<evidence type="ECO:0000313" key="3">
    <source>
        <dbReference type="Proteomes" id="UP001319045"/>
    </source>
</evidence>
<dbReference type="RefSeq" id="WP_207153388.1">
    <property type="nucleotide sequence ID" value="NZ_AP024484.1"/>
</dbReference>
<evidence type="ECO:0000259" key="1">
    <source>
        <dbReference type="Pfam" id="PF19413"/>
    </source>
</evidence>
<keyword evidence="3" id="KW-1185">Reference proteome</keyword>
<name>A0ABM7NZ01_9BACT</name>
<accession>A0ABM7NZ01</accession>
<reference evidence="2 3" key="1">
    <citation type="journal article" date="2022" name="Int. J. Syst. Evol. Microbiol.">
        <title>Prevotella herbatica sp. nov., a plant polysaccharide-decomposing anaerobic bacterium isolated from a methanogenic reactor.</title>
        <authorList>
            <person name="Uek A."/>
            <person name="Tonouchi A."/>
            <person name="Kaku N."/>
            <person name="Ueki K."/>
        </authorList>
    </citation>
    <scope>NUCLEOTIDE SEQUENCE [LARGE SCALE GENOMIC DNA]</scope>
    <source>
        <strain evidence="2 3">WR041</strain>
    </source>
</reference>
<dbReference type="InterPro" id="IPR030887">
    <property type="entry name" value="Beta-barrel_YaiO"/>
</dbReference>
<sequence length="237" mass="27319">MMEFYNKPSRVNWNITSIEGTIKTNIDSTHNITFVPKLNLAQKVPIGDGYFKTVYAQEQLETYLIISKKLSLYALYAYSSSTLFSKHLAIVEGTFLLTNGWNLTGGSKMYYWTKPIFSYTVGLEKYIGNYLITVKPYLAYMHSNCYGSINVGVRRYFKDPKNYIHACFFDGHSAEIVPHLDSEYLLGNNTWGCYMLWQQKLTSSFLLKTVASFRNEQYTNGMNRNIPGFTLGINYIF</sequence>